<proteinExistence type="predicted"/>
<dbReference type="Proteomes" id="UP000283509">
    <property type="component" value="Unassembled WGS sequence"/>
</dbReference>
<feature type="region of interest" description="Disordered" evidence="1">
    <location>
        <begin position="128"/>
        <end position="158"/>
    </location>
</feature>
<evidence type="ECO:0000313" key="2">
    <source>
        <dbReference type="EMBL" id="ROT64829.1"/>
    </source>
</evidence>
<sequence length="420" mass="45862">MAKRSLPQEYHPKIIIKVTPTHGGQNRSTQGHHYKVIFTKSSQTGQKLCHHQASSPKIIIKETPTHGCQNRSTQGHHHKVIFTKSSQTGHQLGVITKVIITTGQKQVITHSKHYVKTGHHHKIIITNRSKTESHPHPPNPPNQTLPRDPPPPLPPWPSTHLEPVGLLVAPLASRFLSLPRTHALDPPASPRPLTPRTRWNEICALKRPSWGVWAAGRAGGGRRAVGGGGVALVGAVEGGDGVDAVLLDVFRRKKNNNNNEETTRALYHAEHTFPRQALGFLPSACPAHFPSAFEEGYRGERGSRVTLRGRMSRHHATSGWVARCLFRFWDVNNGVLVYHVRGGGTPLPPPPAPSLNPPSPAPFKPPPAPSLSRPLPNPNTRPSLTPQPPSLNPPPQPLPPLPKPLLSPFPKPPLPQPPPL</sequence>
<gene>
    <name evidence="2" type="ORF">C7M84_017237</name>
</gene>
<reference evidence="2 3" key="2">
    <citation type="submission" date="2019-01" db="EMBL/GenBank/DDBJ databases">
        <title>The decoding of complex shrimp genome reveals the adaptation for benthos swimmer, frequently molting mechanism and breeding impact on genome.</title>
        <authorList>
            <person name="Sun Y."/>
            <person name="Gao Y."/>
            <person name="Yu Y."/>
        </authorList>
    </citation>
    <scope>NUCLEOTIDE SEQUENCE [LARGE SCALE GENOMIC DNA]</scope>
    <source>
        <tissue evidence="2">Muscle</tissue>
    </source>
</reference>
<feature type="region of interest" description="Disordered" evidence="1">
    <location>
        <begin position="348"/>
        <end position="420"/>
    </location>
</feature>
<accession>A0A3R7PFI1</accession>
<comment type="caution">
    <text evidence="2">The sequence shown here is derived from an EMBL/GenBank/DDBJ whole genome shotgun (WGS) entry which is preliminary data.</text>
</comment>
<protein>
    <submittedName>
        <fullName evidence="2">Uncharacterized protein</fullName>
    </submittedName>
</protein>
<reference evidence="2 3" key="1">
    <citation type="submission" date="2018-04" db="EMBL/GenBank/DDBJ databases">
        <authorList>
            <person name="Zhang X."/>
            <person name="Yuan J."/>
            <person name="Li F."/>
            <person name="Xiang J."/>
        </authorList>
    </citation>
    <scope>NUCLEOTIDE SEQUENCE [LARGE SCALE GENOMIC DNA]</scope>
    <source>
        <tissue evidence="2">Muscle</tissue>
    </source>
</reference>
<dbReference type="EMBL" id="QCYY01003179">
    <property type="protein sequence ID" value="ROT64829.1"/>
    <property type="molecule type" value="Genomic_DNA"/>
</dbReference>
<evidence type="ECO:0000256" key="1">
    <source>
        <dbReference type="SAM" id="MobiDB-lite"/>
    </source>
</evidence>
<feature type="compositionally biased region" description="Pro residues" evidence="1">
    <location>
        <begin position="136"/>
        <end position="157"/>
    </location>
</feature>
<keyword evidence="3" id="KW-1185">Reference proteome</keyword>
<organism evidence="2 3">
    <name type="scientific">Penaeus vannamei</name>
    <name type="common">Whiteleg shrimp</name>
    <name type="synonym">Litopenaeus vannamei</name>
    <dbReference type="NCBI Taxonomy" id="6689"/>
    <lineage>
        <taxon>Eukaryota</taxon>
        <taxon>Metazoa</taxon>
        <taxon>Ecdysozoa</taxon>
        <taxon>Arthropoda</taxon>
        <taxon>Crustacea</taxon>
        <taxon>Multicrustacea</taxon>
        <taxon>Malacostraca</taxon>
        <taxon>Eumalacostraca</taxon>
        <taxon>Eucarida</taxon>
        <taxon>Decapoda</taxon>
        <taxon>Dendrobranchiata</taxon>
        <taxon>Penaeoidea</taxon>
        <taxon>Penaeidae</taxon>
        <taxon>Penaeus</taxon>
    </lineage>
</organism>
<evidence type="ECO:0000313" key="3">
    <source>
        <dbReference type="Proteomes" id="UP000283509"/>
    </source>
</evidence>
<name>A0A3R7PFI1_PENVA</name>
<dbReference type="AlphaFoldDB" id="A0A3R7PFI1"/>